<dbReference type="VEuPathDB" id="FungiDB:PSTT_04349"/>
<evidence type="ECO:0000313" key="2">
    <source>
        <dbReference type="EMBL" id="POW11952.1"/>
    </source>
</evidence>
<sequence length="666" mass="72277">GYYNDMLKKWTNPKAENPKNQQQKITTDHGNPTEQMNSGTCVGSALLASFILTCTCEELRKLSDVASSSTSYLSASSLQTLEIAGETGDSPCRCTLNRWAVLYFGPHDRPPRPHDKFKTHDMVAHTMRSDTRSSTHSKTWVPKVASIWFLPASAEDGVTYTAPQSSIRPLAVAHMTGLPSLYNSIGPSEFRGSGQSASGVCPLLVFNHRSAWLFLLSLRDAAACEGECVANLTKAYIADYSQKANPVFDGISYHIQTSLPNLPAGQADALIEPIRQKASDAIHDELKKGLQLISSQKLNSSASLNLTSDKLASSVLQVVSLGLNETLSTVSKALATLDSLDKKPSGLSPPAPPAKAPVSHITLLISFWLYFPTFANIHIPALQQPKIPLNPLPPAKVPRPEVPSNPAPPTKAPEPEVPLNPPKTAGSPGRPFAVSTIPIQAPGAPKLSSRNSVSRDTSAPYKLNPREVGKPTTLSSHPTSADFQPASADAQPVRGAPSQEPCAIKLIEKIICLRNLPYISGFLKRRSVASVKFKSPMPTLLSSHNGQTFSSIHKRRIIHREPNSKGSRIYILADIEVKSPSDGLIRENSRSLLPDSISASDPNSEETSLSDIQTSFREHGSANEDEGLKLVQFILQDALMAFAARLRNDHDSMWEKLMREHAEPMN</sequence>
<reference evidence="3" key="2">
    <citation type="journal article" date="2018" name="BMC Genomics">
        <title>Genomic insights into host adaptation between the wheat stripe rust pathogen (Puccinia striiformis f. sp. tritici) and the barley stripe rust pathogen (Puccinia striiformis f. sp. hordei).</title>
        <authorList>
            <person name="Xia C."/>
            <person name="Wang M."/>
            <person name="Yin C."/>
            <person name="Cornejo O.E."/>
            <person name="Hulbert S.H."/>
            <person name="Chen X."/>
        </authorList>
    </citation>
    <scope>NUCLEOTIDE SEQUENCE [LARGE SCALE GENOMIC DNA]</scope>
    <source>
        <strain evidence="3">93TX-2</strain>
    </source>
</reference>
<feature type="compositionally biased region" description="Polar residues" evidence="1">
    <location>
        <begin position="597"/>
        <end position="613"/>
    </location>
</feature>
<feature type="compositionally biased region" description="Polar residues" evidence="1">
    <location>
        <begin position="448"/>
        <end position="457"/>
    </location>
</feature>
<feature type="compositionally biased region" description="Polar residues" evidence="1">
    <location>
        <begin position="472"/>
        <end position="482"/>
    </location>
</feature>
<keyword evidence="3" id="KW-1185">Reference proteome</keyword>
<evidence type="ECO:0000313" key="3">
    <source>
        <dbReference type="Proteomes" id="UP000238274"/>
    </source>
</evidence>
<gene>
    <name evidence="2" type="ORF">PSHT_08245</name>
</gene>
<feature type="compositionally biased region" description="Polar residues" evidence="1">
    <location>
        <begin position="18"/>
        <end position="36"/>
    </location>
</feature>
<reference evidence="2 3" key="1">
    <citation type="submission" date="2017-12" db="EMBL/GenBank/DDBJ databases">
        <title>Gene loss provides genomic basis for host adaptation in cereal stripe rust fungi.</title>
        <authorList>
            <person name="Xia C."/>
        </authorList>
    </citation>
    <scope>NUCLEOTIDE SEQUENCE [LARGE SCALE GENOMIC DNA]</scope>
    <source>
        <strain evidence="2 3">93TX-2</strain>
    </source>
</reference>
<proteinExistence type="predicted"/>
<dbReference type="VEuPathDB" id="FungiDB:PSHT_08245"/>
<dbReference type="EMBL" id="PKSM01000107">
    <property type="protein sequence ID" value="POW11952.1"/>
    <property type="molecule type" value="Genomic_DNA"/>
</dbReference>
<reference evidence="3" key="3">
    <citation type="journal article" date="2018" name="Mol. Plant Microbe Interact.">
        <title>Genome sequence resources for the wheat stripe rust pathogen (Puccinia striiformis f. sp. tritici) and the barley stripe rust pathogen (Puccinia striiformis f. sp. hordei).</title>
        <authorList>
            <person name="Xia C."/>
            <person name="Wang M."/>
            <person name="Yin C."/>
            <person name="Cornejo O.E."/>
            <person name="Hulbert S.H."/>
            <person name="Chen X."/>
        </authorList>
    </citation>
    <scope>NUCLEOTIDE SEQUENCE [LARGE SCALE GENOMIC DNA]</scope>
    <source>
        <strain evidence="3">93TX-2</strain>
    </source>
</reference>
<feature type="non-terminal residue" evidence="2">
    <location>
        <position position="1"/>
    </location>
</feature>
<feature type="region of interest" description="Disordered" evidence="1">
    <location>
        <begin position="10"/>
        <end position="36"/>
    </location>
</feature>
<dbReference type="OrthoDB" id="3255642at2759"/>
<feature type="region of interest" description="Disordered" evidence="1">
    <location>
        <begin position="392"/>
        <end position="496"/>
    </location>
</feature>
<feature type="region of interest" description="Disordered" evidence="1">
    <location>
        <begin position="594"/>
        <end position="613"/>
    </location>
</feature>
<accession>A0A2S4VQY2</accession>
<comment type="caution">
    <text evidence="2">The sequence shown here is derived from an EMBL/GenBank/DDBJ whole genome shotgun (WGS) entry which is preliminary data.</text>
</comment>
<protein>
    <submittedName>
        <fullName evidence="2">Uncharacterized protein</fullName>
    </submittedName>
</protein>
<evidence type="ECO:0000256" key="1">
    <source>
        <dbReference type="SAM" id="MobiDB-lite"/>
    </source>
</evidence>
<organism evidence="2 3">
    <name type="scientific">Puccinia striiformis</name>
    <dbReference type="NCBI Taxonomy" id="27350"/>
    <lineage>
        <taxon>Eukaryota</taxon>
        <taxon>Fungi</taxon>
        <taxon>Dikarya</taxon>
        <taxon>Basidiomycota</taxon>
        <taxon>Pucciniomycotina</taxon>
        <taxon>Pucciniomycetes</taxon>
        <taxon>Pucciniales</taxon>
        <taxon>Pucciniaceae</taxon>
        <taxon>Puccinia</taxon>
    </lineage>
</organism>
<name>A0A2S4VQY2_9BASI</name>
<dbReference type="Proteomes" id="UP000238274">
    <property type="component" value="Unassembled WGS sequence"/>
</dbReference>
<dbReference type="AlphaFoldDB" id="A0A2S4VQY2"/>
<feature type="compositionally biased region" description="Pro residues" evidence="1">
    <location>
        <begin position="392"/>
        <end position="421"/>
    </location>
</feature>